<dbReference type="AlphaFoldDB" id="L9L9R3"/>
<evidence type="ECO:0000313" key="7">
    <source>
        <dbReference type="EMBL" id="ELW71840.1"/>
    </source>
</evidence>
<evidence type="ECO:0000313" key="8">
    <source>
        <dbReference type="Proteomes" id="UP000011518"/>
    </source>
</evidence>
<reference evidence="8" key="2">
    <citation type="journal article" date="2013" name="Nat. Commun.">
        <title>Genome of the Chinese tree shrew.</title>
        <authorList>
            <person name="Fan Y."/>
            <person name="Huang Z.Y."/>
            <person name="Cao C.C."/>
            <person name="Chen C.S."/>
            <person name="Chen Y.X."/>
            <person name="Fan D.D."/>
            <person name="He J."/>
            <person name="Hou H.L."/>
            <person name="Hu L."/>
            <person name="Hu X.T."/>
            <person name="Jiang X.T."/>
            <person name="Lai R."/>
            <person name="Lang Y.S."/>
            <person name="Liang B."/>
            <person name="Liao S.G."/>
            <person name="Mu D."/>
            <person name="Ma Y.Y."/>
            <person name="Niu Y.Y."/>
            <person name="Sun X.Q."/>
            <person name="Xia J.Q."/>
            <person name="Xiao J."/>
            <person name="Xiong Z.Q."/>
            <person name="Xu L."/>
            <person name="Yang L."/>
            <person name="Zhang Y."/>
            <person name="Zhao W."/>
            <person name="Zhao X.D."/>
            <person name="Zheng Y.T."/>
            <person name="Zhou J.M."/>
            <person name="Zhu Y.B."/>
            <person name="Zhang G.J."/>
            <person name="Wang J."/>
            <person name="Yao Y.G."/>
        </authorList>
    </citation>
    <scope>NUCLEOTIDE SEQUENCE [LARGE SCALE GENOMIC DNA]</scope>
</reference>
<dbReference type="SUPFAM" id="SSF57850">
    <property type="entry name" value="RING/U-box"/>
    <property type="match status" value="1"/>
</dbReference>
<proteinExistence type="predicted"/>
<dbReference type="InterPro" id="IPR040176">
    <property type="entry name" value="RNF121/RNF175"/>
</dbReference>
<protein>
    <submittedName>
        <fullName evidence="7">RING finger protein 121</fullName>
    </submittedName>
</protein>
<keyword evidence="5 6" id="KW-0472">Membrane</keyword>
<dbReference type="CDD" id="cd16475">
    <property type="entry name" value="RING-H2_RNF121-like"/>
    <property type="match status" value="1"/>
</dbReference>
<evidence type="ECO:0000256" key="4">
    <source>
        <dbReference type="ARBA" id="ARBA00022989"/>
    </source>
</evidence>
<dbReference type="GO" id="GO:0005789">
    <property type="term" value="C:endoplasmic reticulum membrane"/>
    <property type="evidence" value="ECO:0007669"/>
    <property type="project" value="TreeGrafter"/>
</dbReference>
<accession>L9L9R3</accession>
<keyword evidence="2 6" id="KW-0812">Transmembrane</keyword>
<keyword evidence="3" id="KW-0479">Metal-binding</keyword>
<feature type="transmembrane region" description="Helical" evidence="6">
    <location>
        <begin position="18"/>
        <end position="38"/>
    </location>
</feature>
<dbReference type="GO" id="GO:0061630">
    <property type="term" value="F:ubiquitin protein ligase activity"/>
    <property type="evidence" value="ECO:0007669"/>
    <property type="project" value="TreeGrafter"/>
</dbReference>
<keyword evidence="8" id="KW-1185">Reference proteome</keyword>
<evidence type="ECO:0000256" key="3">
    <source>
        <dbReference type="ARBA" id="ARBA00022723"/>
    </source>
</evidence>
<dbReference type="PANTHER" id="PTHR13407">
    <property type="entry name" value="RNF121 PROTEIN"/>
    <property type="match status" value="1"/>
</dbReference>
<keyword evidence="4 6" id="KW-1133">Transmembrane helix</keyword>
<evidence type="ECO:0000256" key="2">
    <source>
        <dbReference type="ARBA" id="ARBA00022692"/>
    </source>
</evidence>
<reference evidence="8" key="1">
    <citation type="submission" date="2012-07" db="EMBL/GenBank/DDBJ databases">
        <title>Genome of the Chinese tree shrew, a rising model animal genetically related to primates.</title>
        <authorList>
            <person name="Zhang G."/>
            <person name="Fan Y."/>
            <person name="Yao Y."/>
            <person name="Huang Z."/>
        </authorList>
    </citation>
    <scope>NUCLEOTIDE SEQUENCE [LARGE SCALE GENOMIC DNA]</scope>
</reference>
<dbReference type="GO" id="GO:0036503">
    <property type="term" value="P:ERAD pathway"/>
    <property type="evidence" value="ECO:0007669"/>
    <property type="project" value="TreeGrafter"/>
</dbReference>
<evidence type="ECO:0000256" key="5">
    <source>
        <dbReference type="ARBA" id="ARBA00023136"/>
    </source>
</evidence>
<dbReference type="PANTHER" id="PTHR13407:SF1">
    <property type="entry name" value="E3 UBIQUITIN LIGASE RNF121"/>
    <property type="match status" value="1"/>
</dbReference>
<dbReference type="FunCoup" id="L9L9R3">
    <property type="interactions" value="1054"/>
</dbReference>
<dbReference type="EMBL" id="KB320452">
    <property type="protein sequence ID" value="ELW71840.1"/>
    <property type="molecule type" value="Genomic_DNA"/>
</dbReference>
<evidence type="ECO:0000256" key="1">
    <source>
        <dbReference type="ARBA" id="ARBA00004141"/>
    </source>
</evidence>
<organism evidence="7 8">
    <name type="scientific">Tupaia chinensis</name>
    <name type="common">Chinese tree shrew</name>
    <name type="synonym">Tupaia belangeri chinensis</name>
    <dbReference type="NCBI Taxonomy" id="246437"/>
    <lineage>
        <taxon>Eukaryota</taxon>
        <taxon>Metazoa</taxon>
        <taxon>Chordata</taxon>
        <taxon>Craniata</taxon>
        <taxon>Vertebrata</taxon>
        <taxon>Euteleostomi</taxon>
        <taxon>Mammalia</taxon>
        <taxon>Eutheria</taxon>
        <taxon>Euarchontoglires</taxon>
        <taxon>Scandentia</taxon>
        <taxon>Tupaiidae</taxon>
        <taxon>Tupaia</taxon>
    </lineage>
</organism>
<gene>
    <name evidence="7" type="ORF">TREES_T100008478</name>
</gene>
<dbReference type="Proteomes" id="UP000011518">
    <property type="component" value="Unassembled WGS sequence"/>
</dbReference>
<dbReference type="GO" id="GO:0046872">
    <property type="term" value="F:metal ion binding"/>
    <property type="evidence" value="ECO:0007669"/>
    <property type="project" value="UniProtKB-KW"/>
</dbReference>
<dbReference type="GO" id="GO:0000139">
    <property type="term" value="C:Golgi membrane"/>
    <property type="evidence" value="ECO:0007669"/>
    <property type="project" value="TreeGrafter"/>
</dbReference>
<feature type="transmembrane region" description="Helical" evidence="6">
    <location>
        <begin position="44"/>
        <end position="63"/>
    </location>
</feature>
<sequence length="369" mass="42617">MHLDLWLQLQRELARAEVLVFVFQMVTLFQMWVVPLYFTVKLHWWRFLVIWILFSAVTAFVTFRATRKPLVQTTPRLVYKWCLLIYKISYATGIVGYMAVMFTLFGLNLLFKIKPEDAMDFGISLLFYGLYYGVLERDFAEMCADYMASTIGFYSESGMPTKHLSDSVCAVCGQQIFVDVSEEGIIENTYRLSCNHVRLSGGGLQERMAPCSPFPTDWNHPVVCSGYCRARSDKSPRLQRRDCACWRKPGPVTGEEYPLTGFLSRESNPLFRITRLILITAVLSSHSLPVIGAVPRFHEFCIRGWCIVGKKQTCPYCKEKVDLKRMFSNPWERPHVMYGQLLDWLRYLVAWQPVIIGLVQGINYILGLE</sequence>
<name>L9L9R3_TUPCH</name>
<feature type="transmembrane region" description="Helical" evidence="6">
    <location>
        <begin position="84"/>
        <end position="106"/>
    </location>
</feature>
<evidence type="ECO:0000256" key="6">
    <source>
        <dbReference type="SAM" id="Phobius"/>
    </source>
</evidence>
<dbReference type="InParanoid" id="L9L9R3"/>
<comment type="subcellular location">
    <subcellularLocation>
        <location evidence="1">Membrane</location>
        <topology evidence="1">Multi-pass membrane protein</topology>
    </subcellularLocation>
</comment>